<feature type="region of interest" description="Disordered" evidence="1">
    <location>
        <begin position="454"/>
        <end position="500"/>
    </location>
</feature>
<sequence length="662" mass="73608">MIYKSTPDQDLGYDNNIEHDLYLTSGDNQTSNYAQINNGTPNSAAQPSANSLIDADQFEKANSTQNSTSLVAHLNLINPGTFSAIHHRMYLPLHWKQYQTTPNSPDVVASGAPILNFKGFKPDDSDFNWKTYIKGNFDLTYHYSNGDDVAFSDTAKIASENAGQLEWIDFYGLLWSTSAIDISVPLYVNNLDKVNTANSNGTFTISSNSLTNLKYNDFYNLNVRFAKQLTQNDINNKLGVGKQYLITTRNNKYKYTQASDIQSLMPNINPIGNPNEITIDNLGTGENDTTYYSGYHFYLDPTKMSNATNGQSVLEMLNNNGYMMPYQLDKFRWGSSYNPNNPNPVVDPDDALNKLNKGNIGGVVFQAVKVLDPTNLNTIDYGAKFNPMDYIKVNDPTAWYQTDTPMTLADAVKAGFTYNSVDTKVPGQHKVTFTMPVIQEGKTVNVTRTITINVKSPAPTPGGGGSITNNSTTNTNTSGNQVGNGGFDRTDSTTTQNPAVPNYAAKEGAAVYATKGIYLYKNANFKKSQRVAKYTKAKRVNRPMFVVTGYKRAANGALRYKVRDVNHGTKNVGKTGYITANRKFVVRVYYSSMPKNKKITVINKKGVNVYKNANLTKRVKNYKKGTRLTVKKIVKHNLTSRYQLSNGYYITANKKLIIQGNY</sequence>
<dbReference type="Gene3D" id="2.60.40.10">
    <property type="entry name" value="Immunoglobulins"/>
    <property type="match status" value="1"/>
</dbReference>
<dbReference type="EMBL" id="AZEB01000005">
    <property type="protein sequence ID" value="KRL22672.1"/>
    <property type="molecule type" value="Genomic_DNA"/>
</dbReference>
<gene>
    <name evidence="3" type="ORF">FC98_GL002273</name>
</gene>
<dbReference type="InterPro" id="IPR013783">
    <property type="entry name" value="Ig-like_fold"/>
</dbReference>
<accession>A0A0R1NQM8</accession>
<dbReference type="PATRIC" id="fig|1423766.4.peg.2355"/>
<name>A0A0R1NQM8_9LACO</name>
<evidence type="ECO:0000313" key="4">
    <source>
        <dbReference type="Proteomes" id="UP000051439"/>
    </source>
</evidence>
<comment type="caution">
    <text evidence="3">The sequence shown here is derived from an EMBL/GenBank/DDBJ whole genome shotgun (WGS) entry which is preliminary data.</text>
</comment>
<proteinExistence type="predicted"/>
<feature type="domain" description="DUF5776" evidence="2">
    <location>
        <begin position="589"/>
        <end position="657"/>
    </location>
</feature>
<dbReference type="Pfam" id="PF19087">
    <property type="entry name" value="DUF5776"/>
    <property type="match status" value="1"/>
</dbReference>
<feature type="compositionally biased region" description="Low complexity" evidence="1">
    <location>
        <begin position="467"/>
        <end position="481"/>
    </location>
</feature>
<reference evidence="3 4" key="1">
    <citation type="journal article" date="2015" name="Genome Announc.">
        <title>Expanding the biotechnology potential of lactobacilli through comparative genomics of 213 strains and associated genera.</title>
        <authorList>
            <person name="Sun Z."/>
            <person name="Harris H.M."/>
            <person name="McCann A."/>
            <person name="Guo C."/>
            <person name="Argimon S."/>
            <person name="Zhang W."/>
            <person name="Yang X."/>
            <person name="Jeffery I.B."/>
            <person name="Cooney J.C."/>
            <person name="Kagawa T.F."/>
            <person name="Liu W."/>
            <person name="Song Y."/>
            <person name="Salvetti E."/>
            <person name="Wrobel A."/>
            <person name="Rasinkangas P."/>
            <person name="Parkhill J."/>
            <person name="Rea M.C."/>
            <person name="O'Sullivan O."/>
            <person name="Ritari J."/>
            <person name="Douillard F.P."/>
            <person name="Paul Ross R."/>
            <person name="Yang R."/>
            <person name="Briner A.E."/>
            <person name="Felis G.E."/>
            <person name="de Vos W.M."/>
            <person name="Barrangou R."/>
            <person name="Klaenhammer T.R."/>
            <person name="Caufield P.W."/>
            <person name="Cui Y."/>
            <person name="Zhang H."/>
            <person name="O'Toole P.W."/>
        </authorList>
    </citation>
    <scope>NUCLEOTIDE SEQUENCE [LARGE SCALE GENOMIC DNA]</scope>
    <source>
        <strain evidence="3 4">DSM 19906</strain>
    </source>
</reference>
<protein>
    <recommendedName>
        <fullName evidence="2">DUF5776 domain-containing protein</fullName>
    </recommendedName>
</protein>
<organism evidence="3 4">
    <name type="scientific">Lentilactobacillus kisonensis DSM 19906 = JCM 15041</name>
    <dbReference type="NCBI Taxonomy" id="1423766"/>
    <lineage>
        <taxon>Bacteria</taxon>
        <taxon>Bacillati</taxon>
        <taxon>Bacillota</taxon>
        <taxon>Bacilli</taxon>
        <taxon>Lactobacillales</taxon>
        <taxon>Lactobacillaceae</taxon>
        <taxon>Lentilactobacillus</taxon>
    </lineage>
</organism>
<evidence type="ECO:0000256" key="1">
    <source>
        <dbReference type="SAM" id="MobiDB-lite"/>
    </source>
</evidence>
<dbReference type="InterPro" id="IPR044081">
    <property type="entry name" value="DUF5776"/>
</dbReference>
<evidence type="ECO:0000313" key="3">
    <source>
        <dbReference type="EMBL" id="KRL22672.1"/>
    </source>
</evidence>
<dbReference type="AlphaFoldDB" id="A0A0R1NQM8"/>
<keyword evidence="4" id="KW-1185">Reference proteome</keyword>
<evidence type="ECO:0000259" key="2">
    <source>
        <dbReference type="Pfam" id="PF19087"/>
    </source>
</evidence>
<dbReference type="Proteomes" id="UP000051439">
    <property type="component" value="Unassembled WGS sequence"/>
</dbReference>